<dbReference type="InterPro" id="IPR050300">
    <property type="entry name" value="GDXG_lipolytic_enzyme"/>
</dbReference>
<evidence type="ECO:0000313" key="5">
    <source>
        <dbReference type="Proteomes" id="UP001201873"/>
    </source>
</evidence>
<dbReference type="Gene3D" id="3.40.50.1820">
    <property type="entry name" value="alpha/beta hydrolase"/>
    <property type="match status" value="1"/>
</dbReference>
<dbReference type="PANTHER" id="PTHR48081">
    <property type="entry name" value="AB HYDROLASE SUPERFAMILY PROTEIN C4A8.06C"/>
    <property type="match status" value="1"/>
</dbReference>
<dbReference type="InterPro" id="IPR029058">
    <property type="entry name" value="AB_hydrolase_fold"/>
</dbReference>
<keyword evidence="5" id="KW-1185">Reference proteome</keyword>
<dbReference type="PANTHER" id="PTHR48081:SF8">
    <property type="entry name" value="ALPHA_BETA HYDROLASE FOLD-3 DOMAIN-CONTAINING PROTEIN-RELATED"/>
    <property type="match status" value="1"/>
</dbReference>
<evidence type="ECO:0000313" key="4">
    <source>
        <dbReference type="EMBL" id="MCK9875406.1"/>
    </source>
</evidence>
<dbReference type="EMBL" id="JALKFT010000004">
    <property type="protein sequence ID" value="MCK9875406.1"/>
    <property type="molecule type" value="Genomic_DNA"/>
</dbReference>
<sequence length="310" mass="33470">MVRALTRLSTRSSKAQTSVEQIVPGVTVRVYRPARPTPDEPTRLPEQGRPALLWIHGGGLVFGVAAIDDPFCRQIADDLGIVVASVDYRLAPEHPYPTPLDDCYRGLRWLAEQPDVDPERIAVGGNSAGGGLAAALTLLARQRGEIRLVFQLLTYPMIDDRSSDRTDITPRQLRLWNQKSNRYAWTSYLGPAATDAAGQVSPLAAPARAEDLTNLPPAWIGVGTRDLFHDEDVTYVHRLRAAGVTCTLHEVPGAYHGFDVVEATAPVSREFRRAQIAALAVALTDPAPGNEENSVASPPASGSPSLSDEA</sequence>
<keyword evidence="1 4" id="KW-0378">Hydrolase</keyword>
<dbReference type="Pfam" id="PF07859">
    <property type="entry name" value="Abhydrolase_3"/>
    <property type="match status" value="1"/>
</dbReference>
<feature type="region of interest" description="Disordered" evidence="2">
    <location>
        <begin position="285"/>
        <end position="310"/>
    </location>
</feature>
<evidence type="ECO:0000256" key="1">
    <source>
        <dbReference type="ARBA" id="ARBA00022801"/>
    </source>
</evidence>
<dbReference type="SUPFAM" id="SSF53474">
    <property type="entry name" value="alpha/beta-Hydrolases"/>
    <property type="match status" value="1"/>
</dbReference>
<evidence type="ECO:0000256" key="2">
    <source>
        <dbReference type="SAM" id="MobiDB-lite"/>
    </source>
</evidence>
<feature type="compositionally biased region" description="Low complexity" evidence="2">
    <location>
        <begin position="294"/>
        <end position="310"/>
    </location>
</feature>
<name>A0ABT0JVA4_9ACTN</name>
<dbReference type="Proteomes" id="UP001201873">
    <property type="component" value="Unassembled WGS sequence"/>
</dbReference>
<protein>
    <submittedName>
        <fullName evidence="4">Alpha/beta hydrolase</fullName>
    </submittedName>
</protein>
<gene>
    <name evidence="4" type="ORF">MXD59_06370</name>
</gene>
<evidence type="ECO:0000259" key="3">
    <source>
        <dbReference type="Pfam" id="PF07859"/>
    </source>
</evidence>
<comment type="caution">
    <text evidence="4">The sequence shown here is derived from an EMBL/GenBank/DDBJ whole genome shotgun (WGS) entry which is preliminary data.</text>
</comment>
<dbReference type="InterPro" id="IPR013094">
    <property type="entry name" value="AB_hydrolase_3"/>
</dbReference>
<organism evidence="4 5">
    <name type="scientific">Frankia umida</name>
    <dbReference type="NCBI Taxonomy" id="573489"/>
    <lineage>
        <taxon>Bacteria</taxon>
        <taxon>Bacillati</taxon>
        <taxon>Actinomycetota</taxon>
        <taxon>Actinomycetes</taxon>
        <taxon>Frankiales</taxon>
        <taxon>Frankiaceae</taxon>
        <taxon>Frankia</taxon>
    </lineage>
</organism>
<accession>A0ABT0JVA4</accession>
<dbReference type="GO" id="GO:0016787">
    <property type="term" value="F:hydrolase activity"/>
    <property type="evidence" value="ECO:0007669"/>
    <property type="project" value="UniProtKB-KW"/>
</dbReference>
<reference evidence="4 5" key="1">
    <citation type="submission" date="2022-04" db="EMBL/GenBank/DDBJ databases">
        <title>Genome diversity in the genus Frankia.</title>
        <authorList>
            <person name="Carlos-Shanley C."/>
            <person name="Hahn D."/>
        </authorList>
    </citation>
    <scope>NUCLEOTIDE SEQUENCE [LARGE SCALE GENOMIC DNA]</scope>
    <source>
        <strain evidence="4 5">Ag45/Mut15</strain>
    </source>
</reference>
<proteinExistence type="predicted"/>
<feature type="domain" description="Alpha/beta hydrolase fold-3" evidence="3">
    <location>
        <begin position="52"/>
        <end position="258"/>
    </location>
</feature>